<evidence type="ECO:0000313" key="2">
    <source>
        <dbReference type="EMBL" id="TXS96905.1"/>
    </source>
</evidence>
<comment type="caution">
    <text evidence="2">The sequence shown here is derived from an EMBL/GenBank/DDBJ whole genome shotgun (WGS) entry which is preliminary data.</text>
</comment>
<feature type="transmembrane region" description="Helical" evidence="1">
    <location>
        <begin position="20"/>
        <end position="41"/>
    </location>
</feature>
<keyword evidence="1" id="KW-1133">Transmembrane helix</keyword>
<gene>
    <name evidence="2" type="primary">pgaD</name>
    <name evidence="2" type="ORF">FWK02_36035</name>
</gene>
<proteinExistence type="predicted"/>
<name>A0A5C9A7H1_ECOLX</name>
<dbReference type="Proteomes" id="UP000321461">
    <property type="component" value="Unassembled WGS sequence"/>
</dbReference>
<sequence>MNNLIITTRQSPVRLLVDYVATTILWTLFALFIFLFAMDLLTG</sequence>
<keyword evidence="1" id="KW-0812">Transmembrane</keyword>
<organism evidence="2 3">
    <name type="scientific">Escherichia coli</name>
    <dbReference type="NCBI Taxonomy" id="562"/>
    <lineage>
        <taxon>Bacteria</taxon>
        <taxon>Pseudomonadati</taxon>
        <taxon>Pseudomonadota</taxon>
        <taxon>Gammaproteobacteria</taxon>
        <taxon>Enterobacterales</taxon>
        <taxon>Enterobacteriaceae</taxon>
        <taxon>Escherichia</taxon>
    </lineage>
</organism>
<feature type="non-terminal residue" evidence="2">
    <location>
        <position position="43"/>
    </location>
</feature>
<evidence type="ECO:0000256" key="1">
    <source>
        <dbReference type="SAM" id="Phobius"/>
    </source>
</evidence>
<protein>
    <submittedName>
        <fullName evidence="2">Poly-beta-1,6-N-acetyl-D-glucosamine biosynthesis protein PgaD</fullName>
    </submittedName>
</protein>
<keyword evidence="1" id="KW-0472">Membrane</keyword>
<accession>A0A5C9A7H1</accession>
<dbReference type="EMBL" id="VSBS01002477">
    <property type="protein sequence ID" value="TXS96905.1"/>
    <property type="molecule type" value="Genomic_DNA"/>
</dbReference>
<evidence type="ECO:0000313" key="3">
    <source>
        <dbReference type="Proteomes" id="UP000321461"/>
    </source>
</evidence>
<reference evidence="2 3" key="1">
    <citation type="submission" date="2019-08" db="EMBL/GenBank/DDBJ databases">
        <title>Whole genome analysis of cultivated E. coli strains isolated from CD patients and healthy donors.</title>
        <authorList>
            <person name="Siniagina M.N."/>
            <person name="Markelova M.I."/>
            <person name="Laikov A.V."/>
            <person name="Boulygina E.A."/>
            <person name="Khusnutdinova D.R."/>
            <person name="Kharchenko A."/>
            <person name="Grigoryeva T.V."/>
        </authorList>
    </citation>
    <scope>NUCLEOTIDE SEQUENCE [LARGE SCALE GENOMIC DNA]</scope>
    <source>
        <strain evidence="2 3">3_77_5</strain>
    </source>
</reference>
<dbReference type="AlphaFoldDB" id="A0A5C9A7H1"/>